<accession>A0A9P8I3W6</accession>
<evidence type="ECO:0000256" key="2">
    <source>
        <dbReference type="SAM" id="SignalP"/>
    </source>
</evidence>
<evidence type="ECO:0000313" key="4">
    <source>
        <dbReference type="Proteomes" id="UP000698800"/>
    </source>
</evidence>
<keyword evidence="2" id="KW-0732">Signal</keyword>
<gene>
    <name evidence="3" type="ORF">FGG08_002871</name>
</gene>
<dbReference type="EMBL" id="JAGHQL010000047">
    <property type="protein sequence ID" value="KAH0542732.1"/>
    <property type="molecule type" value="Genomic_DNA"/>
</dbReference>
<feature type="compositionally biased region" description="Gly residues" evidence="1">
    <location>
        <begin position="927"/>
        <end position="939"/>
    </location>
</feature>
<feature type="region of interest" description="Disordered" evidence="1">
    <location>
        <begin position="627"/>
        <end position="666"/>
    </location>
</feature>
<evidence type="ECO:0008006" key="5">
    <source>
        <dbReference type="Google" id="ProtNLM"/>
    </source>
</evidence>
<keyword evidence="4" id="KW-1185">Reference proteome</keyword>
<feature type="compositionally biased region" description="Basic residues" evidence="1">
    <location>
        <begin position="795"/>
        <end position="804"/>
    </location>
</feature>
<feature type="compositionally biased region" description="Low complexity" evidence="1">
    <location>
        <begin position="916"/>
        <end position="926"/>
    </location>
</feature>
<dbReference type="AlphaFoldDB" id="A0A9P8I3W6"/>
<name>A0A9P8I3W6_9PEZI</name>
<dbReference type="InterPro" id="IPR010816">
    <property type="entry name" value="Het-C"/>
</dbReference>
<protein>
    <recommendedName>
        <fullName evidence="5">Het-C-domain-containing protein</fullName>
    </recommendedName>
</protein>
<dbReference type="PANTHER" id="PTHR14905:SF7">
    <property type="entry name" value="VON WILLEBRAND FACTOR A DOMAIN-CONTAINING PROTEIN 7"/>
    <property type="match status" value="1"/>
</dbReference>
<feature type="signal peptide" evidence="2">
    <location>
        <begin position="1"/>
        <end position="27"/>
    </location>
</feature>
<evidence type="ECO:0000313" key="3">
    <source>
        <dbReference type="EMBL" id="KAH0542732.1"/>
    </source>
</evidence>
<comment type="caution">
    <text evidence="3">The sequence shown here is derived from an EMBL/GenBank/DDBJ whole genome shotgun (WGS) entry which is preliminary data.</text>
</comment>
<dbReference type="OrthoDB" id="2506204at2759"/>
<reference evidence="3" key="1">
    <citation type="submission" date="2021-03" db="EMBL/GenBank/DDBJ databases">
        <title>Comparative genomics and phylogenomic investigation of the class Geoglossomycetes provide insights into ecological specialization and systematics.</title>
        <authorList>
            <person name="Melie T."/>
            <person name="Pirro S."/>
            <person name="Miller A.N."/>
            <person name="Quandt A."/>
        </authorList>
    </citation>
    <scope>NUCLEOTIDE SEQUENCE</scope>
    <source>
        <strain evidence="3">GBOQ0MN5Z8</strain>
    </source>
</reference>
<feature type="compositionally biased region" description="Polar residues" evidence="1">
    <location>
        <begin position="863"/>
        <end position="872"/>
    </location>
</feature>
<dbReference type="Pfam" id="PF07217">
    <property type="entry name" value="Het-C"/>
    <property type="match status" value="1"/>
</dbReference>
<sequence length="946" mass="104030">MANTRFLAILILSVTLVLVLLPSPAAAFGAGNIASISKIEGHNWRHGDIEDTLKMIAFIRGHKWTSMMVKRVYFGNWLRDYSQALDVGTLKSVQAGTIRILVWVLSFLSFGYATGEFEVTEERLGVYRPEEHIDNPKDYADNMDARRFDPRLRGPVQQIELAIDPNTGMKNYIANESGGWATSSGYVKHSLSRSIHFGRVYTSGASGTAGKEADLCEALRCLGQALHCLEDFGAHSNYCELALRELGFSGVFPHTGTATEITLHGRRVFPLVTGSFGVVDFLHSVIGEVTDNFAASEVNELDLELLEASELSKKKKTSGPSSGGGARGFGSNPAQEVQYLTALLNQIPGGTGLCQQAEKLQADADAREFENLSLGGGSRGVSDYYDSPRAPGAGAPTFDAPPGTMGGPPGPGIPGMSPSFDPVKTAAQIYPILEFRDKVAKAISATIEKIPGLEMLVEKITETLTVFVLSLLAPFVRPIIDTVSKQLQQGSGGIVEASGKSQYEPWNNPNCTDPTHSLLSKDHFSNKLNEPAGQVAAAILAYVVPRILYAWEHPQIPEQQVIGDVIRVFHHPAIRDQKNELHRNMFEVLQRWTNSLPDRGASLNKILGAEGVKKGLNHTGGNHDYGPLGIAPGKIHGYGSHSKVSGSEWEKRKKRKEGKTRDIDEAYGASGSSARYSAEDYYSGGGYYDQDKRSKEHKEQREYKEKDYKKDKKSERKDKYGDHGSKEKDHRKDKKSEKKDKYYSDEDYDDGFKKKTDKREKYRDEDSDGGVQYLLCYKIRFTSQRHEVLTLGSREHKKQGHKHSASSGGHRGLDLSEDEDDAPTSYGAYKSHKPSESNPPYPGQQLPEQDFGYYAVGAAPQHQDPTSYSSYQGAPYGSDQYSSTYSSNQHQYQNPNQPPPHQGGQGGYPQAGYGGAPYPTEGYPEYGYGGAGQEGYGSGDGRRYQY</sequence>
<feature type="compositionally biased region" description="Gly residues" evidence="1">
    <location>
        <begin position="903"/>
        <end position="915"/>
    </location>
</feature>
<feature type="region of interest" description="Disordered" evidence="1">
    <location>
        <begin position="383"/>
        <end position="415"/>
    </location>
</feature>
<dbReference type="Proteomes" id="UP000698800">
    <property type="component" value="Unassembled WGS sequence"/>
</dbReference>
<proteinExistence type="predicted"/>
<organism evidence="3 4">
    <name type="scientific">Glutinoglossum americanum</name>
    <dbReference type="NCBI Taxonomy" id="1670608"/>
    <lineage>
        <taxon>Eukaryota</taxon>
        <taxon>Fungi</taxon>
        <taxon>Dikarya</taxon>
        <taxon>Ascomycota</taxon>
        <taxon>Pezizomycotina</taxon>
        <taxon>Geoglossomycetes</taxon>
        <taxon>Geoglossales</taxon>
        <taxon>Geoglossaceae</taxon>
        <taxon>Glutinoglossum</taxon>
    </lineage>
</organism>
<feature type="region of interest" description="Disordered" evidence="1">
    <location>
        <begin position="790"/>
        <end position="946"/>
    </location>
</feature>
<evidence type="ECO:0000256" key="1">
    <source>
        <dbReference type="SAM" id="MobiDB-lite"/>
    </source>
</evidence>
<feature type="compositionally biased region" description="Basic and acidic residues" evidence="1">
    <location>
        <begin position="689"/>
        <end position="764"/>
    </location>
</feature>
<feature type="compositionally biased region" description="Polar residues" evidence="1">
    <location>
        <begin position="879"/>
        <end position="888"/>
    </location>
</feature>
<dbReference type="PANTHER" id="PTHR14905">
    <property type="entry name" value="NG37"/>
    <property type="match status" value="1"/>
</dbReference>
<feature type="chain" id="PRO_5040194621" description="Het-C-domain-containing protein" evidence="2">
    <location>
        <begin position="28"/>
        <end position="946"/>
    </location>
</feature>
<feature type="region of interest" description="Disordered" evidence="1">
    <location>
        <begin position="686"/>
        <end position="767"/>
    </location>
</feature>
<dbReference type="InterPro" id="IPR052577">
    <property type="entry name" value="VWA7"/>
</dbReference>